<keyword evidence="2" id="KW-0143">Chaperone</keyword>
<proteinExistence type="inferred from homology"/>
<protein>
    <submittedName>
        <fullName evidence="4">Chaperonin CPN60, mitochondrial-like isoform X2</fullName>
    </submittedName>
</protein>
<dbReference type="RefSeq" id="XP_038981191.1">
    <property type="nucleotide sequence ID" value="XM_039125263.1"/>
</dbReference>
<evidence type="ECO:0000313" key="3">
    <source>
        <dbReference type="Proteomes" id="UP000228380"/>
    </source>
</evidence>
<dbReference type="Gene3D" id="3.50.7.10">
    <property type="entry name" value="GroEL"/>
    <property type="match status" value="1"/>
</dbReference>
<evidence type="ECO:0000313" key="4">
    <source>
        <dbReference type="RefSeq" id="XP_038981191.1"/>
    </source>
</evidence>
<dbReference type="Proteomes" id="UP000228380">
    <property type="component" value="Chromosome 4"/>
</dbReference>
<name>A0A8B9A3I9_PHODC</name>
<dbReference type="GeneID" id="103712878"/>
<dbReference type="PANTHER" id="PTHR45633">
    <property type="entry name" value="60 KDA HEAT SHOCK PROTEIN, MITOCHONDRIAL"/>
    <property type="match status" value="1"/>
</dbReference>
<organism evidence="3 4">
    <name type="scientific">Phoenix dactylifera</name>
    <name type="common">Date palm</name>
    <dbReference type="NCBI Taxonomy" id="42345"/>
    <lineage>
        <taxon>Eukaryota</taxon>
        <taxon>Viridiplantae</taxon>
        <taxon>Streptophyta</taxon>
        <taxon>Embryophyta</taxon>
        <taxon>Tracheophyta</taxon>
        <taxon>Spermatophyta</taxon>
        <taxon>Magnoliopsida</taxon>
        <taxon>Liliopsida</taxon>
        <taxon>Arecaceae</taxon>
        <taxon>Coryphoideae</taxon>
        <taxon>Phoeniceae</taxon>
        <taxon>Phoenix</taxon>
    </lineage>
</organism>
<comment type="similarity">
    <text evidence="1">Belongs to the chaperonin (HSP60) family.</text>
</comment>
<dbReference type="SUPFAM" id="SSF52029">
    <property type="entry name" value="GroEL apical domain-like"/>
    <property type="match status" value="1"/>
</dbReference>
<reference evidence="4" key="2">
    <citation type="submission" date="2025-08" db="UniProtKB">
        <authorList>
            <consortium name="RefSeq"/>
        </authorList>
    </citation>
    <scope>IDENTIFICATION</scope>
    <source>
        <tissue evidence="4">Young leaves</tissue>
    </source>
</reference>
<gene>
    <name evidence="4" type="primary">LOC103712878</name>
</gene>
<evidence type="ECO:0000256" key="2">
    <source>
        <dbReference type="ARBA" id="ARBA00023186"/>
    </source>
</evidence>
<accession>A0A8B9A3I9</accession>
<dbReference type="InterPro" id="IPR027409">
    <property type="entry name" value="GroEL-like_apical_dom_sf"/>
</dbReference>
<keyword evidence="3" id="KW-1185">Reference proteome</keyword>
<dbReference type="AlphaFoldDB" id="A0A8B9A3I9"/>
<dbReference type="GO" id="GO:0140662">
    <property type="term" value="F:ATP-dependent protein folding chaperone"/>
    <property type="evidence" value="ECO:0007669"/>
    <property type="project" value="InterPro"/>
</dbReference>
<dbReference type="InterPro" id="IPR001844">
    <property type="entry name" value="Cpn60/GroEL"/>
</dbReference>
<evidence type="ECO:0000256" key="1">
    <source>
        <dbReference type="ARBA" id="ARBA00006607"/>
    </source>
</evidence>
<dbReference type="GO" id="GO:0042026">
    <property type="term" value="P:protein refolding"/>
    <property type="evidence" value="ECO:0007669"/>
    <property type="project" value="InterPro"/>
</dbReference>
<reference evidence="3" key="1">
    <citation type="journal article" date="2019" name="Nat. Commun.">
        <title>Genome-wide association mapping of date palm fruit traits.</title>
        <authorList>
            <person name="Hazzouri K.M."/>
            <person name="Gros-Balthazard M."/>
            <person name="Flowers J.M."/>
            <person name="Copetti D."/>
            <person name="Lemansour A."/>
            <person name="Lebrun M."/>
            <person name="Masmoudi K."/>
            <person name="Ferrand S."/>
            <person name="Dhar M.I."/>
            <person name="Fresquez Z.A."/>
            <person name="Rosas U."/>
            <person name="Zhang J."/>
            <person name="Talag J."/>
            <person name="Lee S."/>
            <person name="Kudrna D."/>
            <person name="Powell R.F."/>
            <person name="Leitch I.J."/>
            <person name="Krueger R.R."/>
            <person name="Wing R.A."/>
            <person name="Amiri K.M.A."/>
            <person name="Purugganan M.D."/>
        </authorList>
    </citation>
    <scope>NUCLEOTIDE SEQUENCE [LARGE SCALE GENOMIC DNA]</scope>
    <source>
        <strain evidence="3">cv. Khalas</strain>
    </source>
</reference>
<sequence length="125" mass="13928">MAPKACAIKAPGFGENRTRNLGDLAILTGGEVIPEDLGLNLEKVQLEMFGAATKVTASLDDTVVQHGEGGKKLRFPPVIAVRDIFLLYQDFFLLGLHKYTFVYINCIKALYFVPTSKLYWKCFNI</sequence>